<accession>A0A174VSB0</accession>
<dbReference type="AlphaFoldDB" id="A0A174VSB0"/>
<protein>
    <submittedName>
        <fullName evidence="1">Uncharacterized protein</fullName>
    </submittedName>
</protein>
<reference evidence="1 2" key="1">
    <citation type="submission" date="2015-09" db="EMBL/GenBank/DDBJ databases">
        <authorList>
            <consortium name="Pathogen Informatics"/>
        </authorList>
    </citation>
    <scope>NUCLEOTIDE SEQUENCE [LARGE SCALE GENOMIC DNA]</scope>
    <source>
        <strain evidence="1 2">2789STDY5834898</strain>
    </source>
</reference>
<dbReference type="Proteomes" id="UP000095766">
    <property type="component" value="Unassembled WGS sequence"/>
</dbReference>
<sequence>MVYSYYVYKAKFVIMRIKDMDKSPYSIGNPPYFPFTEIIGDWKYEYPQMGTCIGTNLKTGNGFFCEYNPPIDYLTSANTDYEGRSVNDERG</sequence>
<evidence type="ECO:0000313" key="1">
    <source>
        <dbReference type="EMBL" id="CUQ36181.1"/>
    </source>
</evidence>
<evidence type="ECO:0000313" key="2">
    <source>
        <dbReference type="Proteomes" id="UP000095766"/>
    </source>
</evidence>
<dbReference type="EMBL" id="CZAO01000035">
    <property type="protein sequence ID" value="CUQ36181.1"/>
    <property type="molecule type" value="Genomic_DNA"/>
</dbReference>
<gene>
    <name evidence="1" type="ORF">ERS852510_04141</name>
</gene>
<organism evidence="1 2">
    <name type="scientific">Bacteroides uniformis</name>
    <dbReference type="NCBI Taxonomy" id="820"/>
    <lineage>
        <taxon>Bacteria</taxon>
        <taxon>Pseudomonadati</taxon>
        <taxon>Bacteroidota</taxon>
        <taxon>Bacteroidia</taxon>
        <taxon>Bacteroidales</taxon>
        <taxon>Bacteroidaceae</taxon>
        <taxon>Bacteroides</taxon>
    </lineage>
</organism>
<name>A0A174VSB0_BACUN</name>
<proteinExistence type="predicted"/>